<comment type="caution">
    <text evidence="3">The sequence shown here is derived from an EMBL/GenBank/DDBJ whole genome shotgun (WGS) entry which is preliminary data.</text>
</comment>
<evidence type="ECO:0000313" key="3">
    <source>
        <dbReference type="EMBL" id="GLO67358.1"/>
    </source>
</evidence>
<comment type="similarity">
    <text evidence="1">Belongs to the SIS family. PHI subfamily.</text>
</comment>
<feature type="domain" description="SIS" evidence="2">
    <location>
        <begin position="30"/>
        <end position="173"/>
    </location>
</feature>
<dbReference type="InterPro" id="IPR046348">
    <property type="entry name" value="SIS_dom_sf"/>
</dbReference>
<sequence length="188" mass="20500">MIIVKQKINTIAREIQEVLAQVIEAEVIELAEGIQQAPRVFIAGTGRSGLVGKMFGMRLMHSGYQIYIVGETNTPSLESNDLLLLISGSGGTTSLLNYANKAKEIDAKVGLVTTNKESSIGSQSDYIVRVPAATKKRLSQEPDTIQPLGSQFDQSAHLLLDAIVVYLLDMYPANRSVESLNQKHTNLE</sequence>
<protein>
    <submittedName>
        <fullName evidence="3">6-phospho 3-hexuloisomerase</fullName>
    </submittedName>
</protein>
<reference evidence="3 4" key="1">
    <citation type="submission" date="2023-02" db="EMBL/GenBank/DDBJ databases">
        <title>Oceanobacillus kimchii IFOP_LL358 isolated form Alexandrium catenella lab strain.</title>
        <authorList>
            <person name="Gajardo G."/>
            <person name="Ueki S."/>
            <person name="Maruyama F."/>
        </authorList>
    </citation>
    <scope>NUCLEOTIDE SEQUENCE [LARGE SCALE GENOMIC DNA]</scope>
    <source>
        <strain evidence="3 4">IFOP_LL358</strain>
    </source>
</reference>
<dbReference type="InterPro" id="IPR017552">
    <property type="entry name" value="PHI/rmpB"/>
</dbReference>
<dbReference type="NCBIfam" id="TIGR03127">
    <property type="entry name" value="RuMP_HxlB"/>
    <property type="match status" value="1"/>
</dbReference>
<accession>A0ABQ5TKH1</accession>
<name>A0ABQ5TKH1_9BACI</name>
<evidence type="ECO:0000259" key="2">
    <source>
        <dbReference type="PROSITE" id="PS51464"/>
    </source>
</evidence>
<dbReference type="SUPFAM" id="SSF53697">
    <property type="entry name" value="SIS domain"/>
    <property type="match status" value="1"/>
</dbReference>
<dbReference type="CDD" id="cd05005">
    <property type="entry name" value="SIS_PHI"/>
    <property type="match status" value="1"/>
</dbReference>
<dbReference type="EMBL" id="BSKO01000001">
    <property type="protein sequence ID" value="GLO67358.1"/>
    <property type="molecule type" value="Genomic_DNA"/>
</dbReference>
<dbReference type="Gene3D" id="3.40.50.10490">
    <property type="entry name" value="Glucose-6-phosphate isomerase like protein, domain 1"/>
    <property type="match status" value="1"/>
</dbReference>
<dbReference type="Proteomes" id="UP001275436">
    <property type="component" value="Unassembled WGS sequence"/>
</dbReference>
<organism evidence="3 4">
    <name type="scientific">Oceanobacillus kimchii</name>
    <dbReference type="NCBI Taxonomy" id="746691"/>
    <lineage>
        <taxon>Bacteria</taxon>
        <taxon>Bacillati</taxon>
        <taxon>Bacillota</taxon>
        <taxon>Bacilli</taxon>
        <taxon>Bacillales</taxon>
        <taxon>Bacillaceae</taxon>
        <taxon>Oceanobacillus</taxon>
    </lineage>
</organism>
<dbReference type="Pfam" id="PF01380">
    <property type="entry name" value="SIS"/>
    <property type="match status" value="1"/>
</dbReference>
<dbReference type="RefSeq" id="WP_077597178.1">
    <property type="nucleotide sequence ID" value="NZ_BSKO01000001.1"/>
</dbReference>
<dbReference type="PANTHER" id="PTHR43443:SF1">
    <property type="entry name" value="3-HEXULOSE-6-PHOSPHATE ISOMERASE"/>
    <property type="match status" value="1"/>
</dbReference>
<dbReference type="PROSITE" id="PS51464">
    <property type="entry name" value="SIS"/>
    <property type="match status" value="1"/>
</dbReference>
<keyword evidence="4" id="KW-1185">Reference proteome</keyword>
<proteinExistence type="inferred from homology"/>
<dbReference type="InterPro" id="IPR001347">
    <property type="entry name" value="SIS_dom"/>
</dbReference>
<dbReference type="PANTHER" id="PTHR43443">
    <property type="entry name" value="3-HEXULOSE-6-PHOSPHATE ISOMERASE"/>
    <property type="match status" value="1"/>
</dbReference>
<evidence type="ECO:0000313" key="4">
    <source>
        <dbReference type="Proteomes" id="UP001275436"/>
    </source>
</evidence>
<evidence type="ECO:0000256" key="1">
    <source>
        <dbReference type="ARBA" id="ARBA00009235"/>
    </source>
</evidence>
<gene>
    <name evidence="3" type="ORF">MACH08_31420</name>
</gene>